<feature type="region of interest" description="Disordered" evidence="1">
    <location>
        <begin position="626"/>
        <end position="650"/>
    </location>
</feature>
<dbReference type="AlphaFoldDB" id="A0A8J5L7F1"/>
<protein>
    <submittedName>
        <fullName evidence="2">Uncharacterized protein</fullName>
    </submittedName>
</protein>
<evidence type="ECO:0000313" key="3">
    <source>
        <dbReference type="Proteomes" id="UP000734854"/>
    </source>
</evidence>
<dbReference type="Gene3D" id="1.20.930.10">
    <property type="entry name" value="Conserved domain common to transcription factors TFIIS, elongin A, CRSP70"/>
    <property type="match status" value="1"/>
</dbReference>
<evidence type="ECO:0000256" key="1">
    <source>
        <dbReference type="SAM" id="MobiDB-lite"/>
    </source>
</evidence>
<proteinExistence type="predicted"/>
<feature type="compositionally biased region" description="Polar residues" evidence="1">
    <location>
        <begin position="479"/>
        <end position="499"/>
    </location>
</feature>
<dbReference type="EMBL" id="JACMSC010000007">
    <property type="protein sequence ID" value="KAG6515985.1"/>
    <property type="molecule type" value="Genomic_DNA"/>
</dbReference>
<feature type="region of interest" description="Disordered" evidence="1">
    <location>
        <begin position="667"/>
        <end position="691"/>
    </location>
</feature>
<sequence>MLEDFFTLTEMRDGLSSLGRVEELISMIQKLNDSSTSNLVDAARQWSTVASVLAATDHKECLNQFVELNGLSYLKKWLQEALDNYTDDNGIVVEELILSLLISCEKLLVNPEKTNASGFGATIELLMDYRSSKIKDKAKLLHDRLTLAKNGDIHFDGSEPAEELQMNENGLHSGNPSVSIPLCSMQVGEDKCEVESAKSKVQVSNVIGCSLDSPNKERVPTCNQIFSASLNLIDSNAVLAEISSSRVPLVSNSCQENLSVCNTEEKCTTETCSQFCQKEDADDQCDVIGSKDVADSVKEINMNITEVKPSNSTQKETGYHSLASAEPTVSSKLDSFNSHSSASKVMEHQQVNWIADYGPDKHLIKVEESMPAADLTTSLQDHSVNASIPNDISNPQLSTQEDAVSSVIMDLERELNFKNRKNHFSVSSDFLKAVGTKANEEISQRSGPGLEGLDDALEVARQVAIAVEREVVDYREVSCSSPDVNSREASGSHSPVSDAQQDEQMAEQVDRNSSSIVNEHTRSSSPEKGSEITQNISSGRENTDQDIVSPGPKIPTQESFGKVILDRYTFDLNANICSDEPECSMKNSPKLPINVSAPVAVVASSKGAPEMPSLHFGGEMGWKGSAATSAFRPASPRRIPDGKRASSGPKQKSIFVGIDLNVAESDDEVAGDDPTLAKELPASSSLPSGDSCVEVGSKTELLNLDLNRLGDEDTSALLFPSLKLNFQNGERSLSSASSSSYRHSSFRDFDLNDNPSSADAGSHSVIQPTMKTTESLGWKAAHEPAIKIMGAEISLTRKDNTYKAQQFVVPNGMMQMEPAMFTRPLLPYPGASTPAYGFGGLPTGPAMAVPTTYYSPGNFSYLAETRGMMAHIPQVTNSGLGMSTPRPFHFGAANMHYTAGFGGAHPGFDLNNGMTPPESVIRESESLGHHPALGHHPLFMQGHRGWMEDPTQPSSSTIPLKRKEPDSGWEPPPPLNGYKWMSSRP</sequence>
<accession>A0A8J5L7F1</accession>
<dbReference type="PANTHER" id="PTHR47292:SF1">
    <property type="entry name" value="TRANSCRIPTION ELONGATION FACTOR (TFIIS) FAMILY PROTEIN"/>
    <property type="match status" value="1"/>
</dbReference>
<dbReference type="Proteomes" id="UP000734854">
    <property type="component" value="Unassembled WGS sequence"/>
</dbReference>
<feature type="compositionally biased region" description="Polar residues" evidence="1">
    <location>
        <begin position="511"/>
        <end position="540"/>
    </location>
</feature>
<comment type="caution">
    <text evidence="2">The sequence shown here is derived from an EMBL/GenBank/DDBJ whole genome shotgun (WGS) entry which is preliminary data.</text>
</comment>
<gene>
    <name evidence="2" type="ORF">ZIOFF_026431</name>
</gene>
<dbReference type="InterPro" id="IPR035441">
    <property type="entry name" value="TFIIS/LEDGF_dom_sf"/>
</dbReference>
<feature type="region of interest" description="Disordered" evidence="1">
    <location>
        <begin position="933"/>
        <end position="985"/>
    </location>
</feature>
<organism evidence="2 3">
    <name type="scientific">Zingiber officinale</name>
    <name type="common">Ginger</name>
    <name type="synonym">Amomum zingiber</name>
    <dbReference type="NCBI Taxonomy" id="94328"/>
    <lineage>
        <taxon>Eukaryota</taxon>
        <taxon>Viridiplantae</taxon>
        <taxon>Streptophyta</taxon>
        <taxon>Embryophyta</taxon>
        <taxon>Tracheophyta</taxon>
        <taxon>Spermatophyta</taxon>
        <taxon>Magnoliopsida</taxon>
        <taxon>Liliopsida</taxon>
        <taxon>Zingiberales</taxon>
        <taxon>Zingiberaceae</taxon>
        <taxon>Zingiber</taxon>
    </lineage>
</organism>
<reference evidence="2 3" key="1">
    <citation type="submission" date="2020-08" db="EMBL/GenBank/DDBJ databases">
        <title>Plant Genome Project.</title>
        <authorList>
            <person name="Zhang R.-G."/>
        </authorList>
    </citation>
    <scope>NUCLEOTIDE SEQUENCE [LARGE SCALE GENOMIC DNA]</scope>
    <source>
        <tissue evidence="2">Rhizome</tissue>
    </source>
</reference>
<evidence type="ECO:0000313" key="2">
    <source>
        <dbReference type="EMBL" id="KAG6515985.1"/>
    </source>
</evidence>
<keyword evidence="3" id="KW-1185">Reference proteome</keyword>
<name>A0A8J5L7F1_ZINOF</name>
<feature type="region of interest" description="Disordered" evidence="1">
    <location>
        <begin position="479"/>
        <end position="558"/>
    </location>
</feature>
<dbReference type="PANTHER" id="PTHR47292">
    <property type="entry name" value="TRANSCRIPTION ELONGATION FACTOR (TFIIS) FAMILY PROTEIN-RELATED"/>
    <property type="match status" value="1"/>
</dbReference>